<evidence type="ECO:0000313" key="3">
    <source>
        <dbReference type="Proteomes" id="UP000036867"/>
    </source>
</evidence>
<comment type="caution">
    <text evidence="2">The sequence shown here is derived from an EMBL/GenBank/DDBJ whole genome shotgun (WGS) entry which is preliminary data.</text>
</comment>
<dbReference type="EMBL" id="LILB01000001">
    <property type="protein sequence ID" value="KOO52014.1"/>
    <property type="molecule type" value="Genomic_DNA"/>
</dbReference>
<name>A0A0M0LLU9_9BACL</name>
<feature type="transmembrane region" description="Helical" evidence="1">
    <location>
        <begin position="6"/>
        <end position="27"/>
    </location>
</feature>
<proteinExistence type="predicted"/>
<reference evidence="3" key="1">
    <citation type="submission" date="2015-08" db="EMBL/GenBank/DDBJ databases">
        <title>Fjat-10028 dsm 16317.</title>
        <authorList>
            <person name="Liu B."/>
            <person name="Wang J."/>
            <person name="Zhu Y."/>
            <person name="Liu G."/>
            <person name="Chen Q."/>
            <person name="Chen Z."/>
            <person name="Lan J."/>
            <person name="Che J."/>
            <person name="Ge C."/>
            <person name="Shi H."/>
            <person name="Pan Z."/>
            <person name="Liu X."/>
        </authorList>
    </citation>
    <scope>NUCLEOTIDE SEQUENCE [LARGE SCALE GENOMIC DNA]</scope>
    <source>
        <strain evidence="3">DSM 16317</strain>
    </source>
</reference>
<sequence length="195" mass="22622">MNITEFVAALIDDMIWPIVILLAILLFRKQIGFILMNLTKFSFNNIELDFGKKLEHLEKNLNNSDLIANKLFELDSMDGEILRIAKESPGESISMIWGMVENELQTTVQRLCINQLNDEVTFSHKDIRLLKENNLIDGEIFTTFNELRNMEIQLSKGQFIKKEPTYTDALKYYDLSNKIIIIFNDVNITVLLSEE</sequence>
<evidence type="ECO:0000313" key="2">
    <source>
        <dbReference type="EMBL" id="KOO52014.1"/>
    </source>
</evidence>
<keyword evidence="1" id="KW-0472">Membrane</keyword>
<dbReference type="Proteomes" id="UP000036867">
    <property type="component" value="Unassembled WGS sequence"/>
</dbReference>
<organism evidence="2 3">
    <name type="scientific">Viridibacillus arvi</name>
    <dbReference type="NCBI Taxonomy" id="263475"/>
    <lineage>
        <taxon>Bacteria</taxon>
        <taxon>Bacillati</taxon>
        <taxon>Bacillota</taxon>
        <taxon>Bacilli</taxon>
        <taxon>Bacillales</taxon>
        <taxon>Caryophanaceae</taxon>
        <taxon>Viridibacillus</taxon>
    </lineage>
</organism>
<gene>
    <name evidence="2" type="ORF">AMD00_06235</name>
</gene>
<dbReference type="OrthoDB" id="2451600at2"/>
<accession>A0A0M0LLU9</accession>
<keyword evidence="3" id="KW-1185">Reference proteome</keyword>
<protein>
    <submittedName>
        <fullName evidence="2">Uncharacterized protein</fullName>
    </submittedName>
</protein>
<dbReference type="GeneID" id="301135701"/>
<keyword evidence="1" id="KW-0812">Transmembrane</keyword>
<evidence type="ECO:0000256" key="1">
    <source>
        <dbReference type="SAM" id="Phobius"/>
    </source>
</evidence>
<dbReference type="RefSeq" id="WP_053416186.1">
    <property type="nucleotide sequence ID" value="NZ_LILB01000001.1"/>
</dbReference>
<keyword evidence="1" id="KW-1133">Transmembrane helix</keyword>
<dbReference type="AlphaFoldDB" id="A0A0M0LLU9"/>